<keyword evidence="2" id="KW-1185">Reference proteome</keyword>
<reference evidence="2" key="1">
    <citation type="submission" date="2017-06" db="EMBL/GenBank/DDBJ databases">
        <authorList>
            <person name="Varghese N."/>
            <person name="Submissions S."/>
        </authorList>
    </citation>
    <scope>NUCLEOTIDE SEQUENCE [LARGE SCALE GENOMIC DNA]</scope>
    <source>
        <strain evidence="2">DSM 27993</strain>
    </source>
</reference>
<dbReference type="EMBL" id="FZNX01000003">
    <property type="protein sequence ID" value="SNR64488.1"/>
    <property type="molecule type" value="Genomic_DNA"/>
</dbReference>
<evidence type="ECO:0000313" key="1">
    <source>
        <dbReference type="EMBL" id="SNR64488.1"/>
    </source>
</evidence>
<dbReference type="AlphaFoldDB" id="A0A238Y0Z8"/>
<accession>A0A238Y0Z8</accession>
<dbReference type="OrthoDB" id="978006at2"/>
<dbReference type="Proteomes" id="UP000198412">
    <property type="component" value="Unassembled WGS sequence"/>
</dbReference>
<protein>
    <submittedName>
        <fullName evidence="1">Uncharacterized protein</fullName>
    </submittedName>
</protein>
<proteinExistence type="predicted"/>
<name>A0A238Y0Z8_9FLAO</name>
<dbReference type="RefSeq" id="WP_089378525.1">
    <property type="nucleotide sequence ID" value="NZ_FZNX01000003.1"/>
</dbReference>
<gene>
    <name evidence="1" type="ORF">SAMN04488111_2255</name>
</gene>
<sequence>MRNLFLVCFSLVFTSVLGQSPRNLFQEGGGRVVLNKSSEIIGNDFIYDDWNKGLVVLDDSIFSVQDYLRYDVLLDRVLLKNMNNLEEIIEIDDNTLTGFSIIEHKNNIKHDFVSLKKINFLNEANNGFYEIVFNLQNTNYFIKKNLKEIYDPNKSKGTQIINNEPLKYEDKVIYYIKNGEELYVKVRLKKNDVLAVLNNNKSLVENYIKANKIKFSKEADVMKLVNYYYSL</sequence>
<organism evidence="1 2">
    <name type="scientific">Lutibacter flavus</name>
    <dbReference type="NCBI Taxonomy" id="691689"/>
    <lineage>
        <taxon>Bacteria</taxon>
        <taxon>Pseudomonadati</taxon>
        <taxon>Bacteroidota</taxon>
        <taxon>Flavobacteriia</taxon>
        <taxon>Flavobacteriales</taxon>
        <taxon>Flavobacteriaceae</taxon>
        <taxon>Lutibacter</taxon>
    </lineage>
</organism>
<evidence type="ECO:0000313" key="2">
    <source>
        <dbReference type="Proteomes" id="UP000198412"/>
    </source>
</evidence>